<name>A0A382CXJ0_9ZZZZ</name>
<dbReference type="EMBL" id="UINC01036618">
    <property type="protein sequence ID" value="SVB30868.1"/>
    <property type="molecule type" value="Genomic_DNA"/>
</dbReference>
<dbReference type="InterPro" id="IPR029068">
    <property type="entry name" value="Glyas_Bleomycin-R_OHBP_Dase"/>
</dbReference>
<dbReference type="CDD" id="cd06587">
    <property type="entry name" value="VOC"/>
    <property type="match status" value="1"/>
</dbReference>
<gene>
    <name evidence="2" type="ORF">METZ01_LOCUS183722</name>
</gene>
<dbReference type="Gene3D" id="3.10.180.10">
    <property type="entry name" value="2,3-Dihydroxybiphenyl 1,2-Dioxygenase, domain 1"/>
    <property type="match status" value="1"/>
</dbReference>
<feature type="domain" description="VOC" evidence="1">
    <location>
        <begin position="4"/>
        <end position="118"/>
    </location>
</feature>
<evidence type="ECO:0000313" key="2">
    <source>
        <dbReference type="EMBL" id="SVB30868.1"/>
    </source>
</evidence>
<protein>
    <recommendedName>
        <fullName evidence="1">VOC domain-containing protein</fullName>
    </recommendedName>
</protein>
<dbReference type="InterPro" id="IPR037523">
    <property type="entry name" value="VOC_core"/>
</dbReference>
<sequence length="134" mass="15159">MNASLHHTHIFASNITATVTWWQTMLGAEVVFDGEFGGAHNVFLRVGEGRLHIYDQWQKDCDRGPVHHLGIYCDDLLKLVATMKSKGAVFRGDVREFENWRYIMCAAPDNLLLELFQVDADLIPPELAAYLAGR</sequence>
<organism evidence="2">
    <name type="scientific">marine metagenome</name>
    <dbReference type="NCBI Taxonomy" id="408172"/>
    <lineage>
        <taxon>unclassified sequences</taxon>
        <taxon>metagenomes</taxon>
        <taxon>ecological metagenomes</taxon>
    </lineage>
</organism>
<dbReference type="InterPro" id="IPR004360">
    <property type="entry name" value="Glyas_Fos-R_dOase_dom"/>
</dbReference>
<proteinExistence type="predicted"/>
<dbReference type="AlphaFoldDB" id="A0A382CXJ0"/>
<evidence type="ECO:0000259" key="1">
    <source>
        <dbReference type="PROSITE" id="PS51819"/>
    </source>
</evidence>
<dbReference type="SUPFAM" id="SSF54593">
    <property type="entry name" value="Glyoxalase/Bleomycin resistance protein/Dihydroxybiphenyl dioxygenase"/>
    <property type="match status" value="1"/>
</dbReference>
<dbReference type="PROSITE" id="PS51819">
    <property type="entry name" value="VOC"/>
    <property type="match status" value="1"/>
</dbReference>
<accession>A0A382CXJ0</accession>
<reference evidence="2" key="1">
    <citation type="submission" date="2018-05" db="EMBL/GenBank/DDBJ databases">
        <authorList>
            <person name="Lanie J.A."/>
            <person name="Ng W.-L."/>
            <person name="Kazmierczak K.M."/>
            <person name="Andrzejewski T.M."/>
            <person name="Davidsen T.M."/>
            <person name="Wayne K.J."/>
            <person name="Tettelin H."/>
            <person name="Glass J.I."/>
            <person name="Rusch D."/>
            <person name="Podicherti R."/>
            <person name="Tsui H.-C.T."/>
            <person name="Winkler M.E."/>
        </authorList>
    </citation>
    <scope>NUCLEOTIDE SEQUENCE</scope>
</reference>
<dbReference type="Pfam" id="PF00903">
    <property type="entry name" value="Glyoxalase"/>
    <property type="match status" value="1"/>
</dbReference>